<evidence type="ECO:0000313" key="4">
    <source>
        <dbReference type="EMBL" id="KAL3398382.1"/>
    </source>
</evidence>
<dbReference type="EMBL" id="JBJJXI010000059">
    <property type="protein sequence ID" value="KAL3398381.1"/>
    <property type="molecule type" value="Genomic_DNA"/>
</dbReference>
<dbReference type="EMBL" id="JBJJXI010000059">
    <property type="protein sequence ID" value="KAL3398382.1"/>
    <property type="molecule type" value="Genomic_DNA"/>
</dbReference>
<reference evidence="4 5" key="1">
    <citation type="journal article" date="2024" name="bioRxiv">
        <title>A reference genome for Trichogramma kaykai: A tiny desert-dwelling parasitoid wasp with competing sex-ratio distorters.</title>
        <authorList>
            <person name="Culotta J."/>
            <person name="Lindsey A.R."/>
        </authorList>
    </citation>
    <scope>NUCLEOTIDE SEQUENCE [LARGE SCALE GENOMIC DNA]</scope>
    <source>
        <strain evidence="4 5">KSX58</strain>
    </source>
</reference>
<feature type="compositionally biased region" description="Low complexity" evidence="1">
    <location>
        <begin position="345"/>
        <end position="355"/>
    </location>
</feature>
<gene>
    <name evidence="3" type="ORF">TKK_007550</name>
    <name evidence="4" type="ORF">TKK_007551</name>
</gene>
<dbReference type="Proteomes" id="UP001627154">
    <property type="component" value="Unassembled WGS sequence"/>
</dbReference>
<feature type="region of interest" description="Disordered" evidence="1">
    <location>
        <begin position="345"/>
        <end position="445"/>
    </location>
</feature>
<dbReference type="PROSITE" id="PS51029">
    <property type="entry name" value="MADF"/>
    <property type="match status" value="1"/>
</dbReference>
<sequence>MPPKLMAESTIRDEATKRLIIHEVKNEIAPYNSNHDDFRSTKIKSEIYARLAARLSISSAVFKATWKSIERRYKNEKKLVDGIEASGGSIADIYKPSWEFWDDLAFMSDPVILAIKSGNLDSHFAKIEAETHLQSSCSTKKVESKNQNIVISPKTPSTTVTMPRPSEKSENLVNSSEDPTYFSSLAVHTQHVSEEHKLKMRNEINNVVDKYAYHKKPQPASKYTHLQLPYNWPFLPCSTSSPQYYAGVKQEPTSPKRRSKRQISPSNSSDSGDSDDCVLVDAGPFKDIPQPAIKKEKKSKKKSRNGDLSLLMEQMKSMQEQQKILTEIVQQQQQSQMQMCQVSQAGAVSSSSVATKAKKKVKAVNSKSKTLSLQLKSVEQDKINASDKTPPVQLKSVEQDKINASDKTPPVQLKSVEQDKINLSEESLTDKVDDEDEGGASDKEN</sequence>
<evidence type="ECO:0000256" key="1">
    <source>
        <dbReference type="SAM" id="MobiDB-lite"/>
    </source>
</evidence>
<organism evidence="4 5">
    <name type="scientific">Trichogramma kaykai</name>
    <dbReference type="NCBI Taxonomy" id="54128"/>
    <lineage>
        <taxon>Eukaryota</taxon>
        <taxon>Metazoa</taxon>
        <taxon>Ecdysozoa</taxon>
        <taxon>Arthropoda</taxon>
        <taxon>Hexapoda</taxon>
        <taxon>Insecta</taxon>
        <taxon>Pterygota</taxon>
        <taxon>Neoptera</taxon>
        <taxon>Endopterygota</taxon>
        <taxon>Hymenoptera</taxon>
        <taxon>Apocrita</taxon>
        <taxon>Proctotrupomorpha</taxon>
        <taxon>Chalcidoidea</taxon>
        <taxon>Trichogrammatidae</taxon>
        <taxon>Trichogramma</taxon>
    </lineage>
</organism>
<keyword evidence="5" id="KW-1185">Reference proteome</keyword>
<feature type="domain" description="MADF" evidence="2">
    <location>
        <begin position="19"/>
        <end position="112"/>
    </location>
</feature>
<name>A0ABD2X0T0_9HYME</name>
<comment type="caution">
    <text evidence="4">The sequence shown here is derived from an EMBL/GenBank/DDBJ whole genome shotgun (WGS) entry which is preliminary data.</text>
</comment>
<proteinExistence type="predicted"/>
<feature type="compositionally biased region" description="Low complexity" evidence="1">
    <location>
        <begin position="363"/>
        <end position="377"/>
    </location>
</feature>
<feature type="region of interest" description="Disordered" evidence="1">
    <location>
        <begin position="245"/>
        <end position="306"/>
    </location>
</feature>
<evidence type="ECO:0000313" key="3">
    <source>
        <dbReference type="EMBL" id="KAL3398381.1"/>
    </source>
</evidence>
<protein>
    <recommendedName>
        <fullName evidence="2">MADF domain-containing protein</fullName>
    </recommendedName>
</protein>
<feature type="compositionally biased region" description="Basic and acidic residues" evidence="1">
    <location>
        <begin position="416"/>
        <end position="431"/>
    </location>
</feature>
<accession>A0ABD2X0T0</accession>
<dbReference type="Pfam" id="PF10545">
    <property type="entry name" value="MADF_DNA_bdg"/>
    <property type="match status" value="1"/>
</dbReference>
<evidence type="ECO:0000259" key="2">
    <source>
        <dbReference type="PROSITE" id="PS51029"/>
    </source>
</evidence>
<dbReference type="SMART" id="SM00595">
    <property type="entry name" value="MADF"/>
    <property type="match status" value="1"/>
</dbReference>
<evidence type="ECO:0000313" key="5">
    <source>
        <dbReference type="Proteomes" id="UP001627154"/>
    </source>
</evidence>
<feature type="region of interest" description="Disordered" evidence="1">
    <location>
        <begin position="153"/>
        <end position="175"/>
    </location>
</feature>
<dbReference type="InterPro" id="IPR006578">
    <property type="entry name" value="MADF-dom"/>
</dbReference>
<dbReference type="AlphaFoldDB" id="A0ABD2X0T0"/>